<keyword evidence="2" id="KW-0472">Membrane</keyword>
<comment type="caution">
    <text evidence="3">The sequence shown here is derived from an EMBL/GenBank/DDBJ whole genome shotgun (WGS) entry which is preliminary data.</text>
</comment>
<feature type="region of interest" description="Disordered" evidence="1">
    <location>
        <begin position="77"/>
        <end position="117"/>
    </location>
</feature>
<name>A0A843UMW7_COLES</name>
<protein>
    <submittedName>
        <fullName evidence="3">Uncharacterized protein</fullName>
    </submittedName>
</protein>
<proteinExistence type="predicted"/>
<feature type="compositionally biased region" description="Polar residues" evidence="1">
    <location>
        <begin position="87"/>
        <end position="108"/>
    </location>
</feature>
<dbReference type="PANTHER" id="PTHR33429">
    <property type="entry name" value="OS02G0708000 PROTEIN-RELATED"/>
    <property type="match status" value="1"/>
</dbReference>
<feature type="transmembrane region" description="Helical" evidence="2">
    <location>
        <begin position="30"/>
        <end position="52"/>
    </location>
</feature>
<sequence>MSSLPPPAVVYPHSTTTPSSHSSRGSFGPVFIVLAVITILAAIACFVGRVCARRHSQLRGRQGRAFTKGDLEDGFEMSIPTGRLATNGVTKEGQASENGGITKSQAKPTENGVKPGA</sequence>
<dbReference type="Proteomes" id="UP000652761">
    <property type="component" value="Unassembled WGS sequence"/>
</dbReference>
<evidence type="ECO:0000256" key="1">
    <source>
        <dbReference type="SAM" id="MobiDB-lite"/>
    </source>
</evidence>
<feature type="region of interest" description="Disordered" evidence="1">
    <location>
        <begin position="1"/>
        <end position="25"/>
    </location>
</feature>
<dbReference type="PANTHER" id="PTHR33429:SF7">
    <property type="entry name" value="OS02G0708000 PROTEIN"/>
    <property type="match status" value="1"/>
</dbReference>
<keyword evidence="4" id="KW-1185">Reference proteome</keyword>
<feature type="compositionally biased region" description="Low complexity" evidence="1">
    <location>
        <begin position="12"/>
        <end position="23"/>
    </location>
</feature>
<evidence type="ECO:0000256" key="2">
    <source>
        <dbReference type="SAM" id="Phobius"/>
    </source>
</evidence>
<accession>A0A843UMW7</accession>
<gene>
    <name evidence="3" type="ORF">Taro_016089</name>
</gene>
<dbReference type="AlphaFoldDB" id="A0A843UMW7"/>
<dbReference type="OrthoDB" id="843225at2759"/>
<organism evidence="3 4">
    <name type="scientific">Colocasia esculenta</name>
    <name type="common">Wild taro</name>
    <name type="synonym">Arum esculentum</name>
    <dbReference type="NCBI Taxonomy" id="4460"/>
    <lineage>
        <taxon>Eukaryota</taxon>
        <taxon>Viridiplantae</taxon>
        <taxon>Streptophyta</taxon>
        <taxon>Embryophyta</taxon>
        <taxon>Tracheophyta</taxon>
        <taxon>Spermatophyta</taxon>
        <taxon>Magnoliopsida</taxon>
        <taxon>Liliopsida</taxon>
        <taxon>Araceae</taxon>
        <taxon>Aroideae</taxon>
        <taxon>Colocasieae</taxon>
        <taxon>Colocasia</taxon>
    </lineage>
</organism>
<keyword evidence="2" id="KW-1133">Transmembrane helix</keyword>
<reference evidence="3" key="1">
    <citation type="submission" date="2017-07" db="EMBL/GenBank/DDBJ databases">
        <title>Taro Niue Genome Assembly and Annotation.</title>
        <authorList>
            <person name="Atibalentja N."/>
            <person name="Keating K."/>
            <person name="Fields C.J."/>
        </authorList>
    </citation>
    <scope>NUCLEOTIDE SEQUENCE</scope>
    <source>
        <strain evidence="3">Niue_2</strain>
        <tissue evidence="3">Leaf</tissue>
    </source>
</reference>
<dbReference type="EMBL" id="NMUH01000705">
    <property type="protein sequence ID" value="MQL83586.1"/>
    <property type="molecule type" value="Genomic_DNA"/>
</dbReference>
<evidence type="ECO:0000313" key="4">
    <source>
        <dbReference type="Proteomes" id="UP000652761"/>
    </source>
</evidence>
<evidence type="ECO:0000313" key="3">
    <source>
        <dbReference type="EMBL" id="MQL83586.1"/>
    </source>
</evidence>
<keyword evidence="2" id="KW-0812">Transmembrane</keyword>